<feature type="signal peptide" evidence="1">
    <location>
        <begin position="1"/>
        <end position="17"/>
    </location>
</feature>
<dbReference type="Gene3D" id="3.80.20.20">
    <property type="entry name" value="Receptor L-domain"/>
    <property type="match status" value="4"/>
</dbReference>
<dbReference type="InterPro" id="IPR000494">
    <property type="entry name" value="Rcpt_L-dom"/>
</dbReference>
<dbReference type="SUPFAM" id="SSF52058">
    <property type="entry name" value="L domain-like"/>
    <property type="match status" value="4"/>
</dbReference>
<evidence type="ECO:0000256" key="1">
    <source>
        <dbReference type="SAM" id="SignalP"/>
    </source>
</evidence>
<protein>
    <recommendedName>
        <fullName evidence="2">Receptor L-domain domain-containing protein</fullName>
    </recommendedName>
</protein>
<name>A0ABR1D622_NECAM</name>
<comment type="caution">
    <text evidence="3">The sequence shown here is derived from an EMBL/GenBank/DDBJ whole genome shotgun (WGS) entry which is preliminary data.</text>
</comment>
<feature type="domain" description="Receptor L-domain" evidence="2">
    <location>
        <begin position="334"/>
        <end position="433"/>
    </location>
</feature>
<keyword evidence="4" id="KW-1185">Reference proteome</keyword>
<evidence type="ECO:0000259" key="2">
    <source>
        <dbReference type="Pfam" id="PF01030"/>
    </source>
</evidence>
<sequence length="612" mass="68352">MTIDWFWFLDVIAVTYAISKEDCKFEARIVNSTTKSKFPVEPTLCWSVTGSIRLDETTDVTHEELTDIFKYLGVLTGKLEIVNTAFQNLSFFGPLFKVMGEFVGAESIVIIKNSKLETMAGGVLVTSTDGIIRIEDNPLLDVNCTHVLEMYATARRIRRNRVNCGCELTGPITTTNINSIQDNCDYIFGKFEINGGKSAPSADLLATKFGKATNITGELAVLNTEFTDLSFLSGLMNITSIYDLYAEEFVEQFIRIENNSRLETLGWTKFQGVSMTTVQISSNPKLCYTVAELDGFLHSEFVSAVEGEICKVDYNETSVCRLTNKSTSFNLPSNCRVIIGQLKLDNTTKITDLWKLYNVTSIYGSLEVVNTSLISFSPLWKLQRLCNPSVNGTTLVVRSNLNLRSIYLHNLNHTLSNSPIHIRNNPTLSLSSDDCERINRSAEVLTTGNKQNCRGFIKLSNYCSYLIVLVEIFLEFFGMGIDPTIAQIVALLALFAHLVYAENGQSCTFGDYIINSSTISKFPIGKDYCYRVDGPIRIDETSNVTHEELFEVLSGLEIIAGSLEIVNTGFKNLSFFGSLFGILSARELYSFEEDVWKSLMLSCFVIVCLRGF</sequence>
<feature type="domain" description="Receptor L-domain" evidence="2">
    <location>
        <begin position="45"/>
        <end position="145"/>
    </location>
</feature>
<dbReference type="Proteomes" id="UP001303046">
    <property type="component" value="Unassembled WGS sequence"/>
</dbReference>
<feature type="domain" description="Receptor L-domain" evidence="2">
    <location>
        <begin position="183"/>
        <end position="293"/>
    </location>
</feature>
<gene>
    <name evidence="3" type="primary">Necator_chrIII.g12639</name>
    <name evidence="3" type="ORF">RB195_011872</name>
</gene>
<evidence type="ECO:0000313" key="3">
    <source>
        <dbReference type="EMBL" id="KAK6745403.1"/>
    </source>
</evidence>
<dbReference type="PANTHER" id="PTHR21662">
    <property type="entry name" value="RECEPTOR PROTEIN-TYROSINE KINASE"/>
    <property type="match status" value="1"/>
</dbReference>
<dbReference type="InterPro" id="IPR036941">
    <property type="entry name" value="Rcpt_L-dom_sf"/>
</dbReference>
<dbReference type="PANTHER" id="PTHR21662:SF59">
    <property type="entry name" value="RECEPTOR PROTEIN-TYROSINE KINASE"/>
    <property type="match status" value="1"/>
</dbReference>
<evidence type="ECO:0000313" key="4">
    <source>
        <dbReference type="Proteomes" id="UP001303046"/>
    </source>
</evidence>
<organism evidence="3 4">
    <name type="scientific">Necator americanus</name>
    <name type="common">Human hookworm</name>
    <dbReference type="NCBI Taxonomy" id="51031"/>
    <lineage>
        <taxon>Eukaryota</taxon>
        <taxon>Metazoa</taxon>
        <taxon>Ecdysozoa</taxon>
        <taxon>Nematoda</taxon>
        <taxon>Chromadorea</taxon>
        <taxon>Rhabditida</taxon>
        <taxon>Rhabditina</taxon>
        <taxon>Rhabditomorpha</taxon>
        <taxon>Strongyloidea</taxon>
        <taxon>Ancylostomatidae</taxon>
        <taxon>Bunostominae</taxon>
        <taxon>Necator</taxon>
    </lineage>
</organism>
<proteinExistence type="predicted"/>
<accession>A0ABR1D622</accession>
<reference evidence="3 4" key="1">
    <citation type="submission" date="2023-08" db="EMBL/GenBank/DDBJ databases">
        <title>A Necator americanus chromosomal reference genome.</title>
        <authorList>
            <person name="Ilik V."/>
            <person name="Petrzelkova K.J."/>
            <person name="Pardy F."/>
            <person name="Fuh T."/>
            <person name="Niatou-Singa F.S."/>
            <person name="Gouil Q."/>
            <person name="Baker L."/>
            <person name="Ritchie M.E."/>
            <person name="Jex A.R."/>
            <person name="Gazzola D."/>
            <person name="Li H."/>
            <person name="Toshio Fujiwara R."/>
            <person name="Zhan B."/>
            <person name="Aroian R.V."/>
            <person name="Pafco B."/>
            <person name="Schwarz E.M."/>
        </authorList>
    </citation>
    <scope>NUCLEOTIDE SEQUENCE [LARGE SCALE GENOMIC DNA]</scope>
    <source>
        <strain evidence="3 4">Aroian</strain>
        <tissue evidence="3">Whole animal</tissue>
    </source>
</reference>
<dbReference type="Pfam" id="PF01030">
    <property type="entry name" value="Recep_L_domain"/>
    <property type="match status" value="4"/>
</dbReference>
<feature type="domain" description="Receptor L-domain" evidence="2">
    <location>
        <begin position="529"/>
        <end position="583"/>
    </location>
</feature>
<feature type="chain" id="PRO_5046347817" description="Receptor L-domain domain-containing protein" evidence="1">
    <location>
        <begin position="18"/>
        <end position="612"/>
    </location>
</feature>
<dbReference type="EMBL" id="JAVFWL010000003">
    <property type="protein sequence ID" value="KAK6745403.1"/>
    <property type="molecule type" value="Genomic_DNA"/>
</dbReference>
<keyword evidence="1" id="KW-0732">Signal</keyword>
<dbReference type="InterPro" id="IPR053079">
    <property type="entry name" value="SPS2_domain"/>
</dbReference>